<accession>A0A1A0M087</accession>
<evidence type="ECO:0000313" key="2">
    <source>
        <dbReference type="EMBL" id="OBA78795.1"/>
    </source>
</evidence>
<protein>
    <recommendedName>
        <fullName evidence="4">PASTA domain-containing protein</fullName>
    </recommendedName>
</protein>
<proteinExistence type="predicted"/>
<dbReference type="Proteomes" id="UP000093962">
    <property type="component" value="Unassembled WGS sequence"/>
</dbReference>
<evidence type="ECO:0000313" key="3">
    <source>
        <dbReference type="Proteomes" id="UP000093962"/>
    </source>
</evidence>
<reference evidence="2 3" key="1">
    <citation type="submission" date="2016-06" db="EMBL/GenBank/DDBJ databases">
        <authorList>
            <person name="Kjaerup R.B."/>
            <person name="Dalgaard T.S."/>
            <person name="Juul-Madsen H.R."/>
        </authorList>
    </citation>
    <scope>NUCLEOTIDE SEQUENCE [LARGE SCALE GENOMIC DNA]</scope>
    <source>
        <strain evidence="2 3">1199456.5</strain>
    </source>
</reference>
<comment type="caution">
    <text evidence="2">The sequence shown here is derived from an EMBL/GenBank/DDBJ whole genome shotgun (WGS) entry which is preliminary data.</text>
</comment>
<evidence type="ECO:0008006" key="4">
    <source>
        <dbReference type="Google" id="ProtNLM"/>
    </source>
</evidence>
<dbReference type="EMBL" id="LZSF01000264">
    <property type="protein sequence ID" value="OBA78795.1"/>
    <property type="molecule type" value="Genomic_DNA"/>
</dbReference>
<sequence length="105" mass="10765">MRSNWTLAAATVGGVAAMLAPAGSALAESAQDTINRLQSEGYVVTIDKLGTAPVSDCTVTSVRNPQQATQLVPWVGPGLGRNSGSILLPQTSRTISVSLDCTGTH</sequence>
<gene>
    <name evidence="2" type="ORF">A5642_04600</name>
</gene>
<dbReference type="AlphaFoldDB" id="A0A1A0M087"/>
<dbReference type="RefSeq" id="WP_064860654.1">
    <property type="nucleotide sequence ID" value="NZ_LZSF01000264.1"/>
</dbReference>
<feature type="chain" id="PRO_5008294655" description="PASTA domain-containing protein" evidence="1">
    <location>
        <begin position="28"/>
        <end position="105"/>
    </location>
</feature>
<feature type="signal peptide" evidence="1">
    <location>
        <begin position="1"/>
        <end position="27"/>
    </location>
</feature>
<organism evidence="2 3">
    <name type="scientific">Mycolicibacterium mucogenicum</name>
    <name type="common">Mycobacterium mucogenicum</name>
    <dbReference type="NCBI Taxonomy" id="56689"/>
    <lineage>
        <taxon>Bacteria</taxon>
        <taxon>Bacillati</taxon>
        <taxon>Actinomycetota</taxon>
        <taxon>Actinomycetes</taxon>
        <taxon>Mycobacteriales</taxon>
        <taxon>Mycobacteriaceae</taxon>
        <taxon>Mycolicibacterium</taxon>
    </lineage>
</organism>
<name>A0A1A0M087_MYCMU</name>
<evidence type="ECO:0000256" key="1">
    <source>
        <dbReference type="SAM" id="SignalP"/>
    </source>
</evidence>
<keyword evidence="1" id="KW-0732">Signal</keyword>